<dbReference type="PANTHER" id="PTHR43701:SF2">
    <property type="entry name" value="MEMBRANE TRANSPORTER PROTEIN YJNA-RELATED"/>
    <property type="match status" value="1"/>
</dbReference>
<dbReference type="EMBL" id="JACBYW010000004">
    <property type="protein sequence ID" value="NYH79240.1"/>
    <property type="molecule type" value="Genomic_DNA"/>
</dbReference>
<evidence type="ECO:0000256" key="1">
    <source>
        <dbReference type="ARBA" id="ARBA00004141"/>
    </source>
</evidence>
<feature type="transmembrane region" description="Helical" evidence="6">
    <location>
        <begin position="142"/>
        <end position="169"/>
    </location>
</feature>
<dbReference type="InterPro" id="IPR002781">
    <property type="entry name" value="TM_pro_TauE-like"/>
</dbReference>
<keyword evidence="5 6" id="KW-0472">Membrane</keyword>
<evidence type="ECO:0000256" key="5">
    <source>
        <dbReference type="ARBA" id="ARBA00023136"/>
    </source>
</evidence>
<evidence type="ECO:0000256" key="3">
    <source>
        <dbReference type="ARBA" id="ARBA00022692"/>
    </source>
</evidence>
<dbReference type="PANTHER" id="PTHR43701">
    <property type="entry name" value="MEMBRANE TRANSPORTER PROTEIN MJ0441-RELATED"/>
    <property type="match status" value="1"/>
</dbReference>
<dbReference type="GO" id="GO:0005886">
    <property type="term" value="C:plasma membrane"/>
    <property type="evidence" value="ECO:0007669"/>
    <property type="project" value="UniProtKB-SubCell"/>
</dbReference>
<feature type="transmembrane region" description="Helical" evidence="6">
    <location>
        <begin position="70"/>
        <end position="90"/>
    </location>
</feature>
<evidence type="ECO:0000313" key="8">
    <source>
        <dbReference type="Proteomes" id="UP000548304"/>
    </source>
</evidence>
<dbReference type="RefSeq" id="WP_179535659.1">
    <property type="nucleotide sequence ID" value="NZ_JACBYW010000004.1"/>
</dbReference>
<evidence type="ECO:0000256" key="6">
    <source>
        <dbReference type="RuleBase" id="RU363041"/>
    </source>
</evidence>
<dbReference type="AlphaFoldDB" id="A0A852YZ09"/>
<comment type="caution">
    <text evidence="7">The sequence shown here is derived from an EMBL/GenBank/DDBJ whole genome shotgun (WGS) entry which is preliminary data.</text>
</comment>
<feature type="transmembrane region" description="Helical" evidence="6">
    <location>
        <begin position="235"/>
        <end position="258"/>
    </location>
</feature>
<proteinExistence type="inferred from homology"/>
<protein>
    <recommendedName>
        <fullName evidence="6">Probable membrane transporter protein</fullName>
    </recommendedName>
</protein>
<reference evidence="7 8" key="1">
    <citation type="submission" date="2020-07" db="EMBL/GenBank/DDBJ databases">
        <title>Genomic Encyclopedia of Type Strains, Phase III (KMG-III): the genomes of soil and plant-associated and newly described type strains.</title>
        <authorList>
            <person name="Whitman W."/>
        </authorList>
    </citation>
    <scope>NUCLEOTIDE SEQUENCE [LARGE SCALE GENOMIC DNA]</scope>
    <source>
        <strain evidence="7 8">CECT 8576</strain>
    </source>
</reference>
<accession>A0A852YZ09</accession>
<evidence type="ECO:0000313" key="7">
    <source>
        <dbReference type="EMBL" id="NYH79240.1"/>
    </source>
</evidence>
<evidence type="ECO:0000256" key="2">
    <source>
        <dbReference type="ARBA" id="ARBA00009142"/>
    </source>
</evidence>
<feature type="transmembrane region" description="Helical" evidence="6">
    <location>
        <begin position="175"/>
        <end position="196"/>
    </location>
</feature>
<feature type="transmembrane region" description="Helical" evidence="6">
    <location>
        <begin position="96"/>
        <end position="113"/>
    </location>
</feature>
<gene>
    <name evidence="7" type="ORF">FHR84_002574</name>
</gene>
<organism evidence="7 8">
    <name type="scientific">Actinopolyspora biskrensis</name>
    <dbReference type="NCBI Taxonomy" id="1470178"/>
    <lineage>
        <taxon>Bacteria</taxon>
        <taxon>Bacillati</taxon>
        <taxon>Actinomycetota</taxon>
        <taxon>Actinomycetes</taxon>
        <taxon>Actinopolysporales</taxon>
        <taxon>Actinopolysporaceae</taxon>
        <taxon>Actinopolyspora</taxon>
    </lineage>
</organism>
<dbReference type="Pfam" id="PF01925">
    <property type="entry name" value="TauE"/>
    <property type="match status" value="1"/>
</dbReference>
<dbReference type="InterPro" id="IPR051598">
    <property type="entry name" value="TSUP/Inactive_protease-like"/>
</dbReference>
<keyword evidence="8" id="KW-1185">Reference proteome</keyword>
<keyword evidence="3 6" id="KW-0812">Transmembrane</keyword>
<sequence length="260" mass="25607">MILAAVFGVVIGLALGSLGAGGAVLAVPALVYGAGLPLRIAIPTSLAVVAVSSLGGLLPRARRVRVRWPIAAVFAVAGAPAAFGGTALGQLIPQRWLLLAFAALMAVVALRMLRSGEERGGACRTVEGGIDWRSCLPKSIGAGALVGVLTGLFGVGGGFVVVPALTTLLGVGPQAAVATSLVVVAANSTVGLIAHAGAVQLDYGLLGAFAGTALVVSVLAGTLTARLPARLVREWFARVVLTVAAGVALAAVFAPTALGG</sequence>
<feature type="transmembrane region" description="Helical" evidence="6">
    <location>
        <begin position="203"/>
        <end position="223"/>
    </location>
</feature>
<comment type="subcellular location">
    <subcellularLocation>
        <location evidence="6">Cell membrane</location>
        <topology evidence="6">Multi-pass membrane protein</topology>
    </subcellularLocation>
    <subcellularLocation>
        <location evidence="1">Membrane</location>
        <topology evidence="1">Multi-pass membrane protein</topology>
    </subcellularLocation>
</comment>
<keyword evidence="4 6" id="KW-1133">Transmembrane helix</keyword>
<evidence type="ECO:0000256" key="4">
    <source>
        <dbReference type="ARBA" id="ARBA00022989"/>
    </source>
</evidence>
<feature type="transmembrane region" description="Helical" evidence="6">
    <location>
        <begin position="36"/>
        <end position="58"/>
    </location>
</feature>
<dbReference type="Proteomes" id="UP000548304">
    <property type="component" value="Unassembled WGS sequence"/>
</dbReference>
<comment type="similarity">
    <text evidence="2 6">Belongs to the 4-toluene sulfonate uptake permease (TSUP) (TC 2.A.102) family.</text>
</comment>
<keyword evidence="6" id="KW-1003">Cell membrane</keyword>
<name>A0A852YZ09_9ACTN</name>